<dbReference type="Gene3D" id="2.115.10.20">
    <property type="entry name" value="Glycosyl hydrolase domain, family 43"/>
    <property type="match status" value="1"/>
</dbReference>
<organism evidence="3 4">
    <name type="scientific">Bifidobacterium pseudolongum subsp. globosum</name>
    <dbReference type="NCBI Taxonomy" id="1690"/>
    <lineage>
        <taxon>Bacteria</taxon>
        <taxon>Bacillati</taxon>
        <taxon>Actinomycetota</taxon>
        <taxon>Actinomycetes</taxon>
        <taxon>Bifidobacteriales</taxon>
        <taxon>Bifidobacteriaceae</taxon>
        <taxon>Bifidobacterium</taxon>
    </lineage>
</organism>
<sequence length="1072" mass="118653">MRGKRLFHHSTICAMTCAVAMLGTVGLTTSQALADPVEASTTALDVAPSGLPSRTAPFDQTVAYFLWPYQWGRQTVDGQLGPLEAGEYGWTGPGVRPTEPNLKSLDNQIRLVKESGMEYVKTSYFISPLNVANYPCDQSKPGNCTPSTDLPDQVVQHILDAGLKPVIYFSQGNPDPKAVANPDPNEVYKTVPSFTKQQVKDTISHAIQKFANKGVIWESFNEPESEEHWPGGNDLAQAKTQWIELDQFIGDSIQQYDPQAPYVWGNFSNAGKLNNYTEQMKAAHATATSGHGYWVDNPEGVGGPVVDGYDYMDSEFGCSSGNETSWSCGFSGVPKNSELQGIWLIRELLVKDIKGVSLASPYRMVGYDSFNINSDNDANDPGNVKTTAAYDLIKKTTLALKGYRYVDGSYQDADGVYRAIYDNGGKTRKIVYWTDDKPTLDNMGATKKVHLEFDGQSADLTATAAPQIHEYDKDAPKQALTNLTAWRDTDGNVIQAHGGSVLKDGDTFYWVGQGAPDNVPTGYEGSGGVFKNQWLYTTINMYKSKDLVNWDFANEVLSIDDDNAATYCDGNAEGLTSKVLDYTSTDPAFQKLVKEHPQYLQNKTLGCKIERPHILKNPKTGKYLIWAHWEGTVGYTSSQLVAFQSSTVDGKYEPVEWQDGQTHAQPKVMVDGKLTPTASRDLSAWMDPDTGAGYIISSTNKVRLYRLNSTFTGIDPNGSYELPGISSREAPSLFKERGHYYMITSAQDYWDPTQTEFATTTNLNNPNGWSKLTELQSRSEARTNWGNQDPNTRTYIGQPTYVLQYTDGNGKPAVMLLADDWNPLRARTADVDTTKANYVMTPIQRKPMQQLAAPFTRTVVPMQSGADPERLLFKDVDNHTPHNIDIQWMADEDLATGWLEADGTYTFRGMSPVVRQDMAAFIRREAQRRHVLDADTWVPTAADYARFTDVDAQTPHAEDILWMAHAGLATGWLEADGTTTFRGMNPIVRQDAAAFIQRLAAKAGKADGVKPKTDFTDVDANTPHVKEVQWLGGSGIAQGYSNNDGTWSFGGMTFVFRQDMAAFMHRLDDRMA</sequence>
<feature type="domain" description="SLH" evidence="2">
    <location>
        <begin position="1011"/>
        <end position="1072"/>
    </location>
</feature>
<dbReference type="Gene3D" id="3.20.20.80">
    <property type="entry name" value="Glycosidases"/>
    <property type="match status" value="1"/>
</dbReference>
<feature type="signal peptide" evidence="1">
    <location>
        <begin position="1"/>
        <end position="34"/>
    </location>
</feature>
<dbReference type="SUPFAM" id="SSF75005">
    <property type="entry name" value="Arabinanase/levansucrase/invertase"/>
    <property type="match status" value="1"/>
</dbReference>
<dbReference type="PANTHER" id="PTHR22925">
    <property type="entry name" value="GLYCOSYL HYDROLASE 43 FAMILY MEMBER"/>
    <property type="match status" value="1"/>
</dbReference>
<dbReference type="InterPro" id="IPR023296">
    <property type="entry name" value="Glyco_hydro_beta-prop_sf"/>
</dbReference>
<name>A0A4Q5A0F6_9BIFI</name>
<dbReference type="SUPFAM" id="SSF51445">
    <property type="entry name" value="(Trans)glycosidases"/>
    <property type="match status" value="1"/>
</dbReference>
<dbReference type="EMBL" id="RYUH01000015">
    <property type="protein sequence ID" value="RYQ08443.1"/>
    <property type="molecule type" value="Genomic_DNA"/>
</dbReference>
<gene>
    <name evidence="3" type="ORF">PG2093B_1583</name>
</gene>
<evidence type="ECO:0000313" key="4">
    <source>
        <dbReference type="Proteomes" id="UP000292568"/>
    </source>
</evidence>
<dbReference type="PROSITE" id="PS51272">
    <property type="entry name" value="SLH"/>
    <property type="match status" value="2"/>
</dbReference>
<dbReference type="AlphaFoldDB" id="A0A4Q5A0F6"/>
<keyword evidence="1" id="KW-0732">Signal</keyword>
<reference evidence="3 4" key="1">
    <citation type="submission" date="2018-12" db="EMBL/GenBank/DDBJ databases">
        <title>Unveiling genomic diversity among members of the Bifidobacterium pseudolongum species, a widely distributed gut commensal of the animal kingdom.</title>
        <authorList>
            <person name="Lugli G.A."/>
            <person name="Duranti S."/>
            <person name="Albert K."/>
            <person name="Mancabelli L."/>
            <person name="Napoli S."/>
            <person name="Viappiani A."/>
            <person name="Anzalone R."/>
            <person name="Longhi G."/>
            <person name="Milani C."/>
            <person name="Turroni F."/>
            <person name="Alessandri G."/>
            <person name="Sela D.A."/>
            <person name="Van Sinderen D."/>
            <person name="Ventura M."/>
        </authorList>
    </citation>
    <scope>NUCLEOTIDE SEQUENCE [LARGE SCALE GENOMIC DNA]</scope>
    <source>
        <strain evidence="3 4">2093B</strain>
    </source>
</reference>
<evidence type="ECO:0000313" key="3">
    <source>
        <dbReference type="EMBL" id="RYQ08443.1"/>
    </source>
</evidence>
<dbReference type="Proteomes" id="UP000292568">
    <property type="component" value="Unassembled WGS sequence"/>
</dbReference>
<accession>A0A4Q5A0F6</accession>
<feature type="chain" id="PRO_5020400109" evidence="1">
    <location>
        <begin position="35"/>
        <end position="1072"/>
    </location>
</feature>
<dbReference type="PANTHER" id="PTHR22925:SF3">
    <property type="entry name" value="GLYCOSYL HYDROLASE FAMILY PROTEIN 43"/>
    <property type="match status" value="1"/>
</dbReference>
<proteinExistence type="predicted"/>
<dbReference type="InterPro" id="IPR001119">
    <property type="entry name" value="SLH_dom"/>
</dbReference>
<dbReference type="InterPro" id="IPR017853">
    <property type="entry name" value="GH"/>
</dbReference>
<comment type="caution">
    <text evidence="3">The sequence shown here is derived from an EMBL/GenBank/DDBJ whole genome shotgun (WGS) entry which is preliminary data.</text>
</comment>
<protein>
    <submittedName>
        <fullName evidence="3">Internalin</fullName>
    </submittedName>
</protein>
<feature type="domain" description="SLH" evidence="2">
    <location>
        <begin position="943"/>
        <end position="1010"/>
    </location>
</feature>
<evidence type="ECO:0000259" key="2">
    <source>
        <dbReference type="PROSITE" id="PS51272"/>
    </source>
</evidence>
<evidence type="ECO:0000256" key="1">
    <source>
        <dbReference type="SAM" id="SignalP"/>
    </source>
</evidence>